<evidence type="ECO:0000313" key="4">
    <source>
        <dbReference type="Proteomes" id="UP001634394"/>
    </source>
</evidence>
<feature type="region of interest" description="Disordered" evidence="1">
    <location>
        <begin position="267"/>
        <end position="355"/>
    </location>
</feature>
<dbReference type="InterPro" id="IPR011993">
    <property type="entry name" value="PH-like_dom_sf"/>
</dbReference>
<feature type="compositionally biased region" description="Basic and acidic residues" evidence="1">
    <location>
        <begin position="33"/>
        <end position="60"/>
    </location>
</feature>
<feature type="region of interest" description="Disordered" evidence="1">
    <location>
        <begin position="26"/>
        <end position="63"/>
    </location>
</feature>
<feature type="region of interest" description="Disordered" evidence="1">
    <location>
        <begin position="417"/>
        <end position="436"/>
    </location>
</feature>
<feature type="domain" description="PH" evidence="2">
    <location>
        <begin position="613"/>
        <end position="710"/>
    </location>
</feature>
<proteinExistence type="predicted"/>
<protein>
    <recommendedName>
        <fullName evidence="2">PH domain-containing protein</fullName>
    </recommendedName>
</protein>
<evidence type="ECO:0000259" key="2">
    <source>
        <dbReference type="PROSITE" id="PS50003"/>
    </source>
</evidence>
<feature type="domain" description="PH" evidence="2">
    <location>
        <begin position="490"/>
        <end position="587"/>
    </location>
</feature>
<dbReference type="PANTHER" id="PTHR47644">
    <property type="entry name" value="AGAP008221-PA"/>
    <property type="match status" value="1"/>
</dbReference>
<feature type="compositionally biased region" description="Acidic residues" evidence="1">
    <location>
        <begin position="339"/>
        <end position="353"/>
    </location>
</feature>
<dbReference type="PROSITE" id="PS50003">
    <property type="entry name" value="PH_DOMAIN"/>
    <property type="match status" value="2"/>
</dbReference>
<dbReference type="Proteomes" id="UP001634394">
    <property type="component" value="Unassembled WGS sequence"/>
</dbReference>
<feature type="compositionally biased region" description="Polar residues" evidence="1">
    <location>
        <begin position="279"/>
        <end position="295"/>
    </location>
</feature>
<dbReference type="EMBL" id="JBJQND010000001">
    <property type="protein sequence ID" value="KAL3891629.1"/>
    <property type="molecule type" value="Genomic_DNA"/>
</dbReference>
<gene>
    <name evidence="3" type="ORF">ACJMK2_003881</name>
</gene>
<dbReference type="SMART" id="SM00233">
    <property type="entry name" value="PH"/>
    <property type="match status" value="2"/>
</dbReference>
<keyword evidence="4" id="KW-1185">Reference proteome</keyword>
<name>A0ABD3XZH7_SINWO</name>
<feature type="compositionally biased region" description="Polar residues" evidence="1">
    <location>
        <begin position="311"/>
        <end position="322"/>
    </location>
</feature>
<dbReference type="PANTHER" id="PTHR47644:SF1">
    <property type="entry name" value="PDZ DOMAIN-CONTAINING PROTEIN"/>
    <property type="match status" value="1"/>
</dbReference>
<dbReference type="AlphaFoldDB" id="A0ABD3XZH7"/>
<comment type="caution">
    <text evidence="3">The sequence shown here is derived from an EMBL/GenBank/DDBJ whole genome shotgun (WGS) entry which is preliminary data.</text>
</comment>
<dbReference type="Pfam" id="PF00169">
    <property type="entry name" value="PH"/>
    <property type="match status" value="2"/>
</dbReference>
<organism evidence="3 4">
    <name type="scientific">Sinanodonta woodiana</name>
    <name type="common">Chinese pond mussel</name>
    <name type="synonym">Anodonta woodiana</name>
    <dbReference type="NCBI Taxonomy" id="1069815"/>
    <lineage>
        <taxon>Eukaryota</taxon>
        <taxon>Metazoa</taxon>
        <taxon>Spiralia</taxon>
        <taxon>Lophotrochozoa</taxon>
        <taxon>Mollusca</taxon>
        <taxon>Bivalvia</taxon>
        <taxon>Autobranchia</taxon>
        <taxon>Heteroconchia</taxon>
        <taxon>Palaeoheterodonta</taxon>
        <taxon>Unionida</taxon>
        <taxon>Unionoidea</taxon>
        <taxon>Unionidae</taxon>
        <taxon>Unioninae</taxon>
        <taxon>Sinanodonta</taxon>
    </lineage>
</organism>
<reference evidence="3 4" key="1">
    <citation type="submission" date="2024-11" db="EMBL/GenBank/DDBJ databases">
        <title>Chromosome-level genome assembly of the freshwater bivalve Anodonta woodiana.</title>
        <authorList>
            <person name="Chen X."/>
        </authorList>
    </citation>
    <scope>NUCLEOTIDE SEQUENCE [LARGE SCALE GENOMIC DNA]</scope>
    <source>
        <strain evidence="3">MN2024</strain>
        <tissue evidence="3">Gills</tissue>
    </source>
</reference>
<feature type="compositionally biased region" description="Low complexity" evidence="1">
    <location>
        <begin position="296"/>
        <end position="310"/>
    </location>
</feature>
<evidence type="ECO:0000256" key="1">
    <source>
        <dbReference type="SAM" id="MobiDB-lite"/>
    </source>
</evidence>
<evidence type="ECO:0000313" key="3">
    <source>
        <dbReference type="EMBL" id="KAL3891629.1"/>
    </source>
</evidence>
<dbReference type="SUPFAM" id="SSF50729">
    <property type="entry name" value="PH domain-like"/>
    <property type="match status" value="2"/>
</dbReference>
<dbReference type="InterPro" id="IPR001849">
    <property type="entry name" value="PH_domain"/>
</dbReference>
<accession>A0ABD3XZH7</accession>
<sequence>MEEGPVQYHPHHLPLTKTRISDSIRFMPPSENVNHRDQRSRRKPEISSEFHSKSQQDKNHLNNKVIVEDNGDEYRIITSVIEPEELEGENGLETGFPFQSAAKQVTQISEEAKRSSKDEYKTGAMLRKTGSKEYSEEYNEHNYNHPPRKDFITVDKADDLADEFTIITSLESPILGCEDAKEEIDGSKVQLREEHVGESLHGRISSWRQNQKIVSDAFFFLRDLDILDVHDKLEDDAKVPEMDQSGEGLPVNQKLIRANAIDVQANNDQYEDKMKDIPNTVQNRSGTVDESLSPNSTISSKSLGSQSSMSETGSTERLNGSNGVVKRQLKRNKGSKSQEEEDEDEENSSDDDTGVYRESFRKSTWMFVGDDVSKRIPSLISEENSGIIESGYTSMASIEGGQLSGTDDVFNKDPISPLPERLNHRRNDSTATTASEAEFRKEYRSLRKCYVQRSDSQQEYHRMSHKFYDGKQMELEVASSNIATVRDLQMPVITGTLSKLSSSSILKSWKKRHFILRQDNCLYYYKTQQDKDPLGAIPLTGYVISRHGDISKNCFKAEKYCSKTYHFMADSRETMTRWVGAMNEASKRGKERKDSWLDVTSVNVQLPALDIRQPDCSGWLYKLGRSSRRWIKRYCVLKDACIYFYKTLSSTEARGVAHLHGYTVSFGLVGNKKCSFSLQPPEPEMRTFSFYSENETDRQRWTDAFQKSILKWVKVD</sequence>
<dbReference type="Gene3D" id="2.30.29.30">
    <property type="entry name" value="Pleckstrin-homology domain (PH domain)/Phosphotyrosine-binding domain (PTB)"/>
    <property type="match status" value="2"/>
</dbReference>